<evidence type="ECO:0000256" key="1">
    <source>
        <dbReference type="SAM" id="MobiDB-lite"/>
    </source>
</evidence>
<proteinExistence type="predicted"/>
<dbReference type="Proteomes" id="UP000596742">
    <property type="component" value="Unassembled WGS sequence"/>
</dbReference>
<reference evidence="2" key="1">
    <citation type="submission" date="2018-11" db="EMBL/GenBank/DDBJ databases">
        <authorList>
            <person name="Alioto T."/>
            <person name="Alioto T."/>
        </authorList>
    </citation>
    <scope>NUCLEOTIDE SEQUENCE</scope>
</reference>
<feature type="compositionally biased region" description="Basic and acidic residues" evidence="1">
    <location>
        <begin position="70"/>
        <end position="86"/>
    </location>
</feature>
<protein>
    <submittedName>
        <fullName evidence="2">Uncharacterized protein</fullName>
    </submittedName>
</protein>
<dbReference type="EMBL" id="UYJE01006320">
    <property type="protein sequence ID" value="VDI44953.1"/>
    <property type="molecule type" value="Genomic_DNA"/>
</dbReference>
<dbReference type="AlphaFoldDB" id="A0A8B6F6M8"/>
<comment type="caution">
    <text evidence="2">The sequence shown here is derived from an EMBL/GenBank/DDBJ whole genome shotgun (WGS) entry which is preliminary data.</text>
</comment>
<sequence length="160" mass="17392">MNWCSPIYIIYPVVGGTDCLQPVEEIDIDFALHLCKVSTISGSLEFDQRAADLYQNLAWKEAERWEDALKKSRAGRERRGSEKEGTSSKGGQTRADSEVARPVLGNIPSRGGQGDEKPVRGGYDSDVGEERGKDQSLGVQQDDLGIAANIAAKVAPAQDR</sequence>
<name>A0A8B6F6M8_MYTGA</name>
<gene>
    <name evidence="2" type="ORF">MGAL_10B007705</name>
</gene>
<feature type="region of interest" description="Disordered" evidence="1">
    <location>
        <begin position="70"/>
        <end position="143"/>
    </location>
</feature>
<evidence type="ECO:0000313" key="2">
    <source>
        <dbReference type="EMBL" id="VDI44953.1"/>
    </source>
</evidence>
<organism evidence="2 3">
    <name type="scientific">Mytilus galloprovincialis</name>
    <name type="common">Mediterranean mussel</name>
    <dbReference type="NCBI Taxonomy" id="29158"/>
    <lineage>
        <taxon>Eukaryota</taxon>
        <taxon>Metazoa</taxon>
        <taxon>Spiralia</taxon>
        <taxon>Lophotrochozoa</taxon>
        <taxon>Mollusca</taxon>
        <taxon>Bivalvia</taxon>
        <taxon>Autobranchia</taxon>
        <taxon>Pteriomorphia</taxon>
        <taxon>Mytilida</taxon>
        <taxon>Mytiloidea</taxon>
        <taxon>Mytilidae</taxon>
        <taxon>Mytilinae</taxon>
        <taxon>Mytilus</taxon>
    </lineage>
</organism>
<accession>A0A8B6F6M8</accession>
<keyword evidence="3" id="KW-1185">Reference proteome</keyword>
<evidence type="ECO:0000313" key="3">
    <source>
        <dbReference type="Proteomes" id="UP000596742"/>
    </source>
</evidence>